<dbReference type="EMBL" id="CP002801">
    <property type="protein sequence ID" value="AEH07742.1"/>
    <property type="molecule type" value="Genomic_DNA"/>
</dbReference>
<sequence length="101" mass="11383">MDAFHKNSFPLPLYRNRPALSVPRIRGSEPGVLPYGGGMGDRQLWTTGDIAQRLGISVQRARLLSRRPDFPDPAQEIPHFSLWRACDVELWLVNGAADRET</sequence>
<evidence type="ECO:0000313" key="1">
    <source>
        <dbReference type="EMBL" id="AEH07742.1"/>
    </source>
</evidence>
<dbReference type="AlphaFoldDB" id="F8B1Y0"/>
<organism evidence="1 2">
    <name type="scientific">Candidatus Protofrankia datiscae</name>
    <dbReference type="NCBI Taxonomy" id="2716812"/>
    <lineage>
        <taxon>Bacteria</taxon>
        <taxon>Bacillati</taxon>
        <taxon>Actinomycetota</taxon>
        <taxon>Actinomycetes</taxon>
        <taxon>Frankiales</taxon>
        <taxon>Frankiaceae</taxon>
        <taxon>Protofrankia</taxon>
    </lineage>
</organism>
<evidence type="ECO:0000313" key="2">
    <source>
        <dbReference type="Proteomes" id="UP000001549"/>
    </source>
</evidence>
<accession>F8B1Y0</accession>
<dbReference type="STRING" id="656024.FsymDg_0169"/>
<dbReference type="Proteomes" id="UP000001549">
    <property type="component" value="Chromosome"/>
</dbReference>
<gene>
    <name evidence="1" type="ordered locus">FsymDg_0169</name>
</gene>
<reference evidence="1 2" key="1">
    <citation type="submission" date="2011-05" db="EMBL/GenBank/DDBJ databases">
        <title>Complete sequence of chromosome of Frankia symbiont of Datisca glomerata.</title>
        <authorList>
            <consortium name="US DOE Joint Genome Institute"/>
            <person name="Lucas S."/>
            <person name="Han J."/>
            <person name="Lapidus A."/>
            <person name="Cheng J.-F."/>
            <person name="Goodwin L."/>
            <person name="Pitluck S."/>
            <person name="Peters L."/>
            <person name="Mikhailova N."/>
            <person name="Chertkov O."/>
            <person name="Teshima H."/>
            <person name="Han C."/>
            <person name="Tapia R."/>
            <person name="Land M."/>
            <person name="Hauser L."/>
            <person name="Kyrpides N."/>
            <person name="Ivanova N."/>
            <person name="Pagani I."/>
            <person name="Berry A."/>
            <person name="Pawlowski K."/>
            <person name="Persson T."/>
            <person name="Vanden Heuvel B."/>
            <person name="Benson D."/>
            <person name="Woyke T."/>
        </authorList>
    </citation>
    <scope>NUCLEOTIDE SEQUENCE [LARGE SCALE GENOMIC DNA]</scope>
    <source>
        <strain evidence="2">4085684</strain>
    </source>
</reference>
<keyword evidence="2" id="KW-1185">Reference proteome</keyword>
<dbReference type="KEGG" id="fsy:FsymDg_0169"/>
<name>F8B1Y0_9ACTN</name>
<proteinExistence type="predicted"/>
<protein>
    <submittedName>
        <fullName evidence="1">Uncharacterized protein</fullName>
    </submittedName>
</protein>
<dbReference type="HOGENOM" id="CLU_2287398_0_0_11"/>